<protein>
    <submittedName>
        <fullName evidence="10">Uncharacterized protein</fullName>
    </submittedName>
</protein>
<comment type="similarity">
    <text evidence="3">Belongs to the HARBI1 family.</text>
</comment>
<dbReference type="EMBL" id="KV424088">
    <property type="protein sequence ID" value="KZT51836.1"/>
    <property type="molecule type" value="Genomic_DNA"/>
</dbReference>
<evidence type="ECO:0000256" key="1">
    <source>
        <dbReference type="ARBA" id="ARBA00001968"/>
    </source>
</evidence>
<keyword evidence="7" id="KW-0539">Nucleus</keyword>
<evidence type="ECO:0000313" key="10">
    <source>
        <dbReference type="EMBL" id="KZT51836.1"/>
    </source>
</evidence>
<feature type="non-terminal residue" evidence="10">
    <location>
        <position position="1"/>
    </location>
</feature>
<proteinExistence type="inferred from homology"/>
<dbReference type="GO" id="GO:0005634">
    <property type="term" value="C:nucleus"/>
    <property type="evidence" value="ECO:0007669"/>
    <property type="project" value="UniProtKB-SubCell"/>
</dbReference>
<sequence length="211" mass="23790">LQPARHVGTTEQVALFLVGVRQGASNRTLQELFQRSGDTVSRLFNQVLDALTSPEVYNAYVQLPENSIPPGIRLESRFYPWFKDCLAAIDGSHIPANPGSEEKARYRDRKGATSINVLAACTFDMRFCYVLSGWEGSVADSTLFHDARAHDLLIPTGRYYLADAGFASCDVLLVPYRGVRYHLREWHAVRNRRPSTAKELFNYRHASARNV</sequence>
<dbReference type="InterPro" id="IPR045249">
    <property type="entry name" value="HARBI1-like"/>
</dbReference>
<comment type="cofactor">
    <cofactor evidence="1">
        <name>a divalent metal cation</name>
        <dbReference type="ChEBI" id="CHEBI:60240"/>
    </cofactor>
</comment>
<dbReference type="InterPro" id="IPR027806">
    <property type="entry name" value="HARBI1_dom"/>
</dbReference>
<dbReference type="InterPro" id="IPR058353">
    <property type="entry name" value="DUF8040"/>
</dbReference>
<comment type="subcellular location">
    <subcellularLocation>
        <location evidence="2">Nucleus</location>
    </subcellularLocation>
</comment>
<dbReference type="PANTHER" id="PTHR22930">
    <property type="match status" value="1"/>
</dbReference>
<feature type="non-terminal residue" evidence="10">
    <location>
        <position position="211"/>
    </location>
</feature>
<evidence type="ECO:0000259" key="8">
    <source>
        <dbReference type="Pfam" id="PF13359"/>
    </source>
</evidence>
<dbReference type="Proteomes" id="UP000076842">
    <property type="component" value="Unassembled WGS sequence"/>
</dbReference>
<evidence type="ECO:0000256" key="3">
    <source>
        <dbReference type="ARBA" id="ARBA00006958"/>
    </source>
</evidence>
<dbReference type="Pfam" id="PF13359">
    <property type="entry name" value="DDE_Tnp_4"/>
    <property type="match status" value="1"/>
</dbReference>
<organism evidence="10 11">
    <name type="scientific">Calocera cornea HHB12733</name>
    <dbReference type="NCBI Taxonomy" id="1353952"/>
    <lineage>
        <taxon>Eukaryota</taxon>
        <taxon>Fungi</taxon>
        <taxon>Dikarya</taxon>
        <taxon>Basidiomycota</taxon>
        <taxon>Agaricomycotina</taxon>
        <taxon>Dacrymycetes</taxon>
        <taxon>Dacrymycetales</taxon>
        <taxon>Dacrymycetaceae</taxon>
        <taxon>Calocera</taxon>
    </lineage>
</organism>
<evidence type="ECO:0000259" key="9">
    <source>
        <dbReference type="Pfam" id="PF26138"/>
    </source>
</evidence>
<dbReference type="GO" id="GO:0004518">
    <property type="term" value="F:nuclease activity"/>
    <property type="evidence" value="ECO:0007669"/>
    <property type="project" value="UniProtKB-KW"/>
</dbReference>
<dbReference type="Pfam" id="PF26138">
    <property type="entry name" value="DUF8040"/>
    <property type="match status" value="1"/>
</dbReference>
<evidence type="ECO:0000256" key="6">
    <source>
        <dbReference type="ARBA" id="ARBA00022801"/>
    </source>
</evidence>
<evidence type="ECO:0000256" key="5">
    <source>
        <dbReference type="ARBA" id="ARBA00022723"/>
    </source>
</evidence>
<keyword evidence="6" id="KW-0378">Hydrolase</keyword>
<evidence type="ECO:0000256" key="2">
    <source>
        <dbReference type="ARBA" id="ARBA00004123"/>
    </source>
</evidence>
<keyword evidence="5" id="KW-0479">Metal-binding</keyword>
<reference evidence="10 11" key="1">
    <citation type="journal article" date="2016" name="Mol. Biol. Evol.">
        <title>Comparative Genomics of Early-Diverging Mushroom-Forming Fungi Provides Insights into the Origins of Lignocellulose Decay Capabilities.</title>
        <authorList>
            <person name="Nagy L.G."/>
            <person name="Riley R."/>
            <person name="Tritt A."/>
            <person name="Adam C."/>
            <person name="Daum C."/>
            <person name="Floudas D."/>
            <person name="Sun H."/>
            <person name="Yadav J.S."/>
            <person name="Pangilinan J."/>
            <person name="Larsson K.H."/>
            <person name="Matsuura K."/>
            <person name="Barry K."/>
            <person name="Labutti K."/>
            <person name="Kuo R."/>
            <person name="Ohm R.A."/>
            <person name="Bhattacharya S.S."/>
            <person name="Shirouzu T."/>
            <person name="Yoshinaga Y."/>
            <person name="Martin F.M."/>
            <person name="Grigoriev I.V."/>
            <person name="Hibbett D.S."/>
        </authorList>
    </citation>
    <scope>NUCLEOTIDE SEQUENCE [LARGE SCALE GENOMIC DNA]</scope>
    <source>
        <strain evidence="10 11">HHB12733</strain>
    </source>
</reference>
<dbReference type="STRING" id="1353952.A0A165D144"/>
<keyword evidence="4" id="KW-0540">Nuclease</keyword>
<dbReference type="InParanoid" id="A0A165D144"/>
<evidence type="ECO:0000313" key="11">
    <source>
        <dbReference type="Proteomes" id="UP000076842"/>
    </source>
</evidence>
<dbReference type="AlphaFoldDB" id="A0A165D144"/>
<gene>
    <name evidence="10" type="ORF">CALCODRAFT_418983</name>
</gene>
<evidence type="ECO:0000256" key="7">
    <source>
        <dbReference type="ARBA" id="ARBA00023242"/>
    </source>
</evidence>
<accession>A0A165D144</accession>
<name>A0A165D144_9BASI</name>
<feature type="domain" description="DUF8040" evidence="9">
    <location>
        <begin position="1"/>
        <end position="52"/>
    </location>
</feature>
<dbReference type="PANTHER" id="PTHR22930:SF221">
    <property type="entry name" value="NUCLEASE HARBI1"/>
    <property type="match status" value="1"/>
</dbReference>
<feature type="domain" description="DDE Tnp4" evidence="8">
    <location>
        <begin position="89"/>
        <end position="210"/>
    </location>
</feature>
<keyword evidence="11" id="KW-1185">Reference proteome</keyword>
<dbReference type="GO" id="GO:0016787">
    <property type="term" value="F:hydrolase activity"/>
    <property type="evidence" value="ECO:0007669"/>
    <property type="project" value="UniProtKB-KW"/>
</dbReference>
<evidence type="ECO:0000256" key="4">
    <source>
        <dbReference type="ARBA" id="ARBA00022722"/>
    </source>
</evidence>
<dbReference type="OrthoDB" id="1681765at2759"/>
<dbReference type="GO" id="GO:0046872">
    <property type="term" value="F:metal ion binding"/>
    <property type="evidence" value="ECO:0007669"/>
    <property type="project" value="UniProtKB-KW"/>
</dbReference>